<evidence type="ECO:0000259" key="11">
    <source>
        <dbReference type="Pfam" id="PF01095"/>
    </source>
</evidence>
<dbReference type="GO" id="GO:0042545">
    <property type="term" value="P:cell wall modification"/>
    <property type="evidence" value="ECO:0007669"/>
    <property type="project" value="UniProtKB-UniRule"/>
</dbReference>
<dbReference type="AlphaFoldDB" id="A0A9R0K8I6"/>
<name>A0A9R0K8I6_SPIOL</name>
<feature type="chain" id="PRO_5040535707" description="Pectinesterase" evidence="10">
    <location>
        <begin position="29"/>
        <end position="349"/>
    </location>
</feature>
<evidence type="ECO:0000256" key="9">
    <source>
        <dbReference type="PROSITE-ProRule" id="PRU10040"/>
    </source>
</evidence>
<comment type="similarity">
    <text evidence="2">Belongs to the pectinesterase family.</text>
</comment>
<keyword evidence="10" id="KW-0732">Signal</keyword>
<organism evidence="12 13">
    <name type="scientific">Spinacia oleracea</name>
    <name type="common">Spinach</name>
    <dbReference type="NCBI Taxonomy" id="3562"/>
    <lineage>
        <taxon>Eukaryota</taxon>
        <taxon>Viridiplantae</taxon>
        <taxon>Streptophyta</taxon>
        <taxon>Embryophyta</taxon>
        <taxon>Tracheophyta</taxon>
        <taxon>Spermatophyta</taxon>
        <taxon>Magnoliopsida</taxon>
        <taxon>eudicotyledons</taxon>
        <taxon>Gunneridae</taxon>
        <taxon>Pentapetalae</taxon>
        <taxon>Caryophyllales</taxon>
        <taxon>Chenopodiaceae</taxon>
        <taxon>Chenopodioideae</taxon>
        <taxon>Anserineae</taxon>
        <taxon>Spinacia</taxon>
    </lineage>
</organism>
<dbReference type="RefSeq" id="XP_021862541.1">
    <property type="nucleotide sequence ID" value="XM_022006849.2"/>
</dbReference>
<dbReference type="PANTHER" id="PTHR31321">
    <property type="entry name" value="ACYL-COA THIOESTER HYDROLASE YBHC-RELATED"/>
    <property type="match status" value="1"/>
</dbReference>
<evidence type="ECO:0000313" key="13">
    <source>
        <dbReference type="RefSeq" id="XP_021862541.1"/>
    </source>
</evidence>
<feature type="active site" evidence="9">
    <location>
        <position position="204"/>
    </location>
</feature>
<accession>A0A9R0K8I6</accession>
<keyword evidence="12" id="KW-1185">Reference proteome</keyword>
<protein>
    <recommendedName>
        <fullName evidence="3 10">Pectinesterase</fullName>
        <ecNumber evidence="3 10">3.1.1.11</ecNumber>
    </recommendedName>
</protein>
<comment type="catalytic activity">
    <reaction evidence="7 10">
        <text>[(1-&gt;4)-alpha-D-galacturonosyl methyl ester](n) + n H2O = [(1-&gt;4)-alpha-D-galacturonosyl](n) + n methanol + n H(+)</text>
        <dbReference type="Rhea" id="RHEA:22380"/>
        <dbReference type="Rhea" id="RHEA-COMP:14570"/>
        <dbReference type="Rhea" id="RHEA-COMP:14573"/>
        <dbReference type="ChEBI" id="CHEBI:15377"/>
        <dbReference type="ChEBI" id="CHEBI:15378"/>
        <dbReference type="ChEBI" id="CHEBI:17790"/>
        <dbReference type="ChEBI" id="CHEBI:140522"/>
        <dbReference type="ChEBI" id="CHEBI:140523"/>
        <dbReference type="EC" id="3.1.1.11"/>
    </reaction>
</comment>
<dbReference type="KEGG" id="soe:110801482"/>
<evidence type="ECO:0000256" key="10">
    <source>
        <dbReference type="RuleBase" id="RU000589"/>
    </source>
</evidence>
<dbReference type="Pfam" id="PF01095">
    <property type="entry name" value="Pectinesterase"/>
    <property type="match status" value="1"/>
</dbReference>
<proteinExistence type="inferred from homology"/>
<evidence type="ECO:0000256" key="1">
    <source>
        <dbReference type="ARBA" id="ARBA00005184"/>
    </source>
</evidence>
<reference evidence="13" key="2">
    <citation type="submission" date="2025-08" db="UniProtKB">
        <authorList>
            <consortium name="RefSeq"/>
        </authorList>
    </citation>
    <scope>IDENTIFICATION</scope>
    <source>
        <tissue evidence="13">Leaf</tissue>
    </source>
</reference>
<dbReference type="GO" id="GO:0045490">
    <property type="term" value="P:pectin catabolic process"/>
    <property type="evidence" value="ECO:0000318"/>
    <property type="project" value="GO_Central"/>
</dbReference>
<sequence>MYLQATNILNALAIICVFLVSNVNFGEGSHAHTIHKNVIDGPILAQKIGGNRTIVVDINGNGDFKTVQAAIDSVPEGNSNWINIELSKGIFREKVHIPHTKPKIFLRGNGKGRTYIVWSHSSVNNIESATFKVEAPNFVAFGISFKNDAPTGEAYTSQNQSVAAYVASDTAAFYHCGFFSTHNTLYDSKGSHYYQGCYIQGSIDFIFGRARSIFHECEIFVLVDRRIKIHGSITAQNRESENEKSGYVFNKSKIYGTDQVYLGRAKGAYSRVLFANSYLSGTVTSEGWTNWSYDGSTDNIFFAEYACHGPGSTTGDRVSWSRRLSDEEAAPFLTIDFIDGKQWVPAWLD</sequence>
<keyword evidence="6" id="KW-0325">Glycoprotein</keyword>
<dbReference type="FunFam" id="2.160.20.10:FF:000013">
    <property type="entry name" value="Pectinesterase"/>
    <property type="match status" value="1"/>
</dbReference>
<reference evidence="12" key="1">
    <citation type="journal article" date="2021" name="Nat. Commun.">
        <title>Genomic analyses provide insights into spinach domestication and the genetic basis of agronomic traits.</title>
        <authorList>
            <person name="Cai X."/>
            <person name="Sun X."/>
            <person name="Xu C."/>
            <person name="Sun H."/>
            <person name="Wang X."/>
            <person name="Ge C."/>
            <person name="Zhang Z."/>
            <person name="Wang Q."/>
            <person name="Fei Z."/>
            <person name="Jiao C."/>
            <person name="Wang Q."/>
        </authorList>
    </citation>
    <scope>NUCLEOTIDE SEQUENCE [LARGE SCALE GENOMIC DNA]</scope>
    <source>
        <strain evidence="12">cv. Varoflay</strain>
    </source>
</reference>
<dbReference type="InterPro" id="IPR012334">
    <property type="entry name" value="Pectin_lyas_fold"/>
</dbReference>
<dbReference type="SUPFAM" id="SSF51126">
    <property type="entry name" value="Pectin lyase-like"/>
    <property type="match status" value="1"/>
</dbReference>
<feature type="signal peptide" evidence="10">
    <location>
        <begin position="1"/>
        <end position="28"/>
    </location>
</feature>
<dbReference type="InterPro" id="IPR033131">
    <property type="entry name" value="Pectinesterase_Asp_AS"/>
</dbReference>
<dbReference type="PROSITE" id="PS00503">
    <property type="entry name" value="PECTINESTERASE_2"/>
    <property type="match status" value="1"/>
</dbReference>
<dbReference type="PANTHER" id="PTHR31321:SF98">
    <property type="entry name" value="PECTINESTERASE 67-RELATED"/>
    <property type="match status" value="1"/>
</dbReference>
<evidence type="ECO:0000256" key="5">
    <source>
        <dbReference type="ARBA" id="ARBA00023085"/>
    </source>
</evidence>
<evidence type="ECO:0000256" key="3">
    <source>
        <dbReference type="ARBA" id="ARBA00013229"/>
    </source>
</evidence>
<dbReference type="InterPro" id="IPR000070">
    <property type="entry name" value="Pectinesterase_cat"/>
</dbReference>
<evidence type="ECO:0000256" key="6">
    <source>
        <dbReference type="ARBA" id="ARBA00023180"/>
    </source>
</evidence>
<dbReference type="EC" id="3.1.1.11" evidence="3 10"/>
<gene>
    <name evidence="13" type="primary">LOC110801482</name>
</gene>
<keyword evidence="4 10" id="KW-0378">Hydrolase</keyword>
<dbReference type="GeneID" id="110801482"/>
<dbReference type="OrthoDB" id="2019149at2759"/>
<evidence type="ECO:0000313" key="12">
    <source>
        <dbReference type="Proteomes" id="UP000813463"/>
    </source>
</evidence>
<comment type="function">
    <text evidence="8">Acts in the modification of cell walls via demethylesterification of cell wall pectin.</text>
</comment>
<dbReference type="Proteomes" id="UP000813463">
    <property type="component" value="Chromosome 3"/>
</dbReference>
<dbReference type="GO" id="GO:0030599">
    <property type="term" value="F:pectinesterase activity"/>
    <property type="evidence" value="ECO:0000318"/>
    <property type="project" value="GO_Central"/>
</dbReference>
<comment type="pathway">
    <text evidence="1 10">Glycan metabolism; pectin degradation; 2-dehydro-3-deoxy-D-gluconate from pectin: step 1/5.</text>
</comment>
<evidence type="ECO:0000256" key="2">
    <source>
        <dbReference type="ARBA" id="ARBA00008891"/>
    </source>
</evidence>
<dbReference type="Gene3D" id="2.160.20.10">
    <property type="entry name" value="Single-stranded right-handed beta-helix, Pectin lyase-like"/>
    <property type="match status" value="1"/>
</dbReference>
<evidence type="ECO:0000256" key="4">
    <source>
        <dbReference type="ARBA" id="ARBA00022801"/>
    </source>
</evidence>
<feature type="domain" description="Pectinesterase catalytic" evidence="11">
    <location>
        <begin position="54"/>
        <end position="340"/>
    </location>
</feature>
<keyword evidence="5 10" id="KW-0063">Aspartyl esterase</keyword>
<evidence type="ECO:0000256" key="7">
    <source>
        <dbReference type="ARBA" id="ARBA00047928"/>
    </source>
</evidence>
<evidence type="ECO:0000256" key="8">
    <source>
        <dbReference type="ARBA" id="ARBA00057335"/>
    </source>
</evidence>
<dbReference type="InterPro" id="IPR011050">
    <property type="entry name" value="Pectin_lyase_fold/virulence"/>
</dbReference>